<dbReference type="EMBL" id="DF238086">
    <property type="protein sequence ID" value="GAQ92788.1"/>
    <property type="molecule type" value="Genomic_DNA"/>
</dbReference>
<accession>A0A1Y1IX00</accession>
<dbReference type="Proteomes" id="UP000054558">
    <property type="component" value="Unassembled WGS sequence"/>
</dbReference>
<name>A0A1Y1IX00_KLENI</name>
<evidence type="ECO:0000313" key="2">
    <source>
        <dbReference type="EMBL" id="GAQ92788.1"/>
    </source>
</evidence>
<feature type="compositionally biased region" description="Polar residues" evidence="1">
    <location>
        <begin position="247"/>
        <end position="260"/>
    </location>
</feature>
<organism evidence="2 3">
    <name type="scientific">Klebsormidium nitens</name>
    <name type="common">Green alga</name>
    <name type="synonym">Ulothrix nitens</name>
    <dbReference type="NCBI Taxonomy" id="105231"/>
    <lineage>
        <taxon>Eukaryota</taxon>
        <taxon>Viridiplantae</taxon>
        <taxon>Streptophyta</taxon>
        <taxon>Klebsormidiophyceae</taxon>
        <taxon>Klebsormidiales</taxon>
        <taxon>Klebsormidiaceae</taxon>
        <taxon>Klebsormidium</taxon>
    </lineage>
</organism>
<sequence length="520" mass="57460">MAAASEPQLVDLQVLLRWDEGWKMQHPSKRRLGLVDLASPSDRLHRLEAVAFWRLLQRAGGGEVLEEKEVKIREDIAEHILGLKEECLGNWQCSEQCNIRQYLSWPEKVPLNDPESFKKLGERGNVLRVRFIRSVFEQEAILGNAGPPMYPLQEIIRDGKGLQIFAAGLLTQNPIVAGQGVNALPAMGHAERVSERAPVRSEGCSISEGNVARYLRGSSAYPTMSNLLQSAPDKAPNLIPEDGANDVNMTTPGVVATSNSEQRDSEQEAPQQQPDVALRLEAPTFAGLGGPSQKRRRSEEEAMEVESRLENGGMELEAGGRNLGRSPPAESVSSVLQPGLPRMLSSGAECAIRPPSPLLTLYPQVDRHIVEKAVRRALERRVSDDPKDVILKHFNRFGERGPGGANKELQRILLSRDFAKVICKNDSRETEDQIVDLLWDCRDKSDKLDNTADLLEGYKPADCNRDAKARVYRIALGVLDAFHRPLLDLNTAVAQLDGDGGSELDPWEASVFDHGGLDFE</sequence>
<evidence type="ECO:0000256" key="1">
    <source>
        <dbReference type="SAM" id="MobiDB-lite"/>
    </source>
</evidence>
<reference evidence="2 3" key="1">
    <citation type="journal article" date="2014" name="Nat. Commun.">
        <title>Klebsormidium flaccidum genome reveals primary factors for plant terrestrial adaptation.</title>
        <authorList>
            <person name="Hori K."/>
            <person name="Maruyama F."/>
            <person name="Fujisawa T."/>
            <person name="Togashi T."/>
            <person name="Yamamoto N."/>
            <person name="Seo M."/>
            <person name="Sato S."/>
            <person name="Yamada T."/>
            <person name="Mori H."/>
            <person name="Tajima N."/>
            <person name="Moriyama T."/>
            <person name="Ikeuchi M."/>
            <person name="Watanabe M."/>
            <person name="Wada H."/>
            <person name="Kobayashi K."/>
            <person name="Saito M."/>
            <person name="Masuda T."/>
            <person name="Sasaki-Sekimoto Y."/>
            <person name="Mashiguchi K."/>
            <person name="Awai K."/>
            <person name="Shimojima M."/>
            <person name="Masuda S."/>
            <person name="Iwai M."/>
            <person name="Nobusawa T."/>
            <person name="Narise T."/>
            <person name="Kondo S."/>
            <person name="Saito H."/>
            <person name="Sato R."/>
            <person name="Murakawa M."/>
            <person name="Ihara Y."/>
            <person name="Oshima-Yamada Y."/>
            <person name="Ohtaka K."/>
            <person name="Satoh M."/>
            <person name="Sonobe K."/>
            <person name="Ishii M."/>
            <person name="Ohtani R."/>
            <person name="Kanamori-Sato M."/>
            <person name="Honoki R."/>
            <person name="Miyazaki D."/>
            <person name="Mochizuki H."/>
            <person name="Umetsu J."/>
            <person name="Higashi K."/>
            <person name="Shibata D."/>
            <person name="Kamiya Y."/>
            <person name="Sato N."/>
            <person name="Nakamura Y."/>
            <person name="Tabata S."/>
            <person name="Ida S."/>
            <person name="Kurokawa K."/>
            <person name="Ohta H."/>
        </authorList>
    </citation>
    <scope>NUCLEOTIDE SEQUENCE [LARGE SCALE GENOMIC DNA]</scope>
    <source>
        <strain evidence="2 3">NIES-2285</strain>
    </source>
</reference>
<protein>
    <submittedName>
        <fullName evidence="2">Uncharacterized protein</fullName>
    </submittedName>
</protein>
<feature type="region of interest" description="Disordered" evidence="1">
    <location>
        <begin position="226"/>
        <end position="335"/>
    </location>
</feature>
<dbReference type="AlphaFoldDB" id="A0A1Y1IX00"/>
<keyword evidence="3" id="KW-1185">Reference proteome</keyword>
<evidence type="ECO:0000313" key="3">
    <source>
        <dbReference type="Proteomes" id="UP000054558"/>
    </source>
</evidence>
<feature type="compositionally biased region" description="Basic and acidic residues" evidence="1">
    <location>
        <begin position="297"/>
        <end position="309"/>
    </location>
</feature>
<proteinExistence type="predicted"/>
<gene>
    <name evidence="2" type="ORF">KFL_011370020</name>
</gene>